<evidence type="ECO:0000256" key="1">
    <source>
        <dbReference type="SAM" id="Phobius"/>
    </source>
</evidence>
<dbReference type="RefSeq" id="WP_054284576.1">
    <property type="nucleotide sequence ID" value="NZ_CYHA01000001.1"/>
</dbReference>
<feature type="transmembrane region" description="Helical" evidence="1">
    <location>
        <begin position="7"/>
        <end position="30"/>
    </location>
</feature>
<accession>A0A0K6GS94</accession>
<evidence type="ECO:0000313" key="3">
    <source>
        <dbReference type="Proteomes" id="UP000243535"/>
    </source>
</evidence>
<dbReference type="AlphaFoldDB" id="A0A0K6GS94"/>
<evidence type="ECO:0000313" key="2">
    <source>
        <dbReference type="EMBL" id="CUA81565.1"/>
    </source>
</evidence>
<keyword evidence="1" id="KW-0472">Membrane</keyword>
<protein>
    <submittedName>
        <fullName evidence="2">Uncharacterized protein</fullName>
    </submittedName>
</protein>
<keyword evidence="1" id="KW-1133">Transmembrane helix</keyword>
<dbReference type="EMBL" id="CYHA01000001">
    <property type="protein sequence ID" value="CUA81565.1"/>
    <property type="molecule type" value="Genomic_DNA"/>
</dbReference>
<keyword evidence="3" id="KW-1185">Reference proteome</keyword>
<organism evidence="2 3">
    <name type="scientific">Gulbenkiania indica</name>
    <dbReference type="NCBI Taxonomy" id="375574"/>
    <lineage>
        <taxon>Bacteria</taxon>
        <taxon>Pseudomonadati</taxon>
        <taxon>Pseudomonadota</taxon>
        <taxon>Betaproteobacteria</taxon>
        <taxon>Neisseriales</taxon>
        <taxon>Chromobacteriaceae</taxon>
        <taxon>Gulbenkiania</taxon>
    </lineage>
</organism>
<dbReference type="Proteomes" id="UP000243535">
    <property type="component" value="Unassembled WGS sequence"/>
</dbReference>
<dbReference type="STRING" id="375574.GCA_001418035_00206"/>
<gene>
    <name evidence="2" type="ORF">Ga0061063_0407</name>
</gene>
<dbReference type="OrthoDB" id="9134483at2"/>
<name>A0A0K6GS94_9NEIS</name>
<reference evidence="3" key="1">
    <citation type="submission" date="2015-08" db="EMBL/GenBank/DDBJ databases">
        <authorList>
            <person name="Varghese N."/>
        </authorList>
    </citation>
    <scope>NUCLEOTIDE SEQUENCE [LARGE SCALE GENOMIC DNA]</scope>
    <source>
        <strain evidence="3">DSM 17901</strain>
    </source>
</reference>
<proteinExistence type="predicted"/>
<sequence>MNARQKKWLAIGVALMLLGGLKIGLIVHYLRQASRVPVQTVACNDLGRGCRLPGGGSVHFVTPPANGRPFEIVLTGAGGQAPSAEFSMQGMDMGFNRYRFVADGKVWRARVTLPVCSTGRADWLMTLEVDGRHYQLGFTVS</sequence>
<keyword evidence="1" id="KW-0812">Transmembrane</keyword>